<dbReference type="GO" id="GO:0005737">
    <property type="term" value="C:cytoplasm"/>
    <property type="evidence" value="ECO:0007669"/>
    <property type="project" value="TreeGrafter"/>
</dbReference>
<reference evidence="2" key="1">
    <citation type="submission" date="2020-05" db="EMBL/GenBank/DDBJ databases">
        <title>Phylogenomic resolution of chytrid fungi.</title>
        <authorList>
            <person name="Stajich J.E."/>
            <person name="Amses K."/>
            <person name="Simmons R."/>
            <person name="Seto K."/>
            <person name="Myers J."/>
            <person name="Bonds A."/>
            <person name="Quandt C.A."/>
            <person name="Barry K."/>
            <person name="Liu P."/>
            <person name="Grigoriev I."/>
            <person name="Longcore J.E."/>
            <person name="James T.Y."/>
        </authorList>
    </citation>
    <scope>NUCLEOTIDE SEQUENCE</scope>
    <source>
        <strain evidence="2">JEL0476</strain>
    </source>
</reference>
<dbReference type="PANTHER" id="PTHR28086:SF1">
    <property type="entry name" value="CU(2+) SUPPRESSING AND BLEOMYCIN SENSITIVE PROTEIN 1"/>
    <property type="match status" value="1"/>
</dbReference>
<evidence type="ECO:0000313" key="2">
    <source>
        <dbReference type="EMBL" id="KAJ3219109.1"/>
    </source>
</evidence>
<comment type="caution">
    <text evidence="2">The sequence shown here is derived from an EMBL/GenBank/DDBJ whole genome shotgun (WGS) entry which is preliminary data.</text>
</comment>
<evidence type="ECO:0000256" key="1">
    <source>
        <dbReference type="SAM" id="MobiDB-lite"/>
    </source>
</evidence>
<dbReference type="Pfam" id="PF10303">
    <property type="entry name" value="DUF2408"/>
    <property type="match status" value="1"/>
</dbReference>
<organism evidence="2 3">
    <name type="scientific">Clydaea vesicula</name>
    <dbReference type="NCBI Taxonomy" id="447962"/>
    <lineage>
        <taxon>Eukaryota</taxon>
        <taxon>Fungi</taxon>
        <taxon>Fungi incertae sedis</taxon>
        <taxon>Chytridiomycota</taxon>
        <taxon>Chytridiomycota incertae sedis</taxon>
        <taxon>Chytridiomycetes</taxon>
        <taxon>Lobulomycetales</taxon>
        <taxon>Lobulomycetaceae</taxon>
        <taxon>Clydaea</taxon>
    </lineage>
</organism>
<name>A0AAD5U084_9FUNG</name>
<gene>
    <name evidence="2" type="ORF">HK099_004822</name>
</gene>
<keyword evidence="3" id="KW-1185">Reference proteome</keyword>
<sequence>MENFLSFSTIAASNQQPSQPQKQQINLDGLDEFPALVLERKLNSLLKELNLRLLEIRKSSLKDQRLEKLLIVNLKNEWKNLKKLIKKFLKVTTNQSNKSSQENLSSHIKVENLETYEKEREIEIEKFELNLQDSIHLFLFNLCKLKKFPMELHAQYSNIQKTSKILKSYETDGFFTEASLDALQKDLFLIKDIEVEHHEDHFLNELISICRDSKVLADNLILRLKASLRLISPSLKEIYNRLVEIKQSLGQLKKNNNTTHSSPFLLSEIQIFQDELLEIDSVRIDGSFVDNNNVIVAGQGAVIDLLEKCYDDVHELLAIRGDDGENDQDNPLRVYYETLEDLKFRLEKLVLTDKWWSQPGGESSLEKKLVPIQIKLGEIDSKRIDGKFLDEKGGVPSGQAILHFLIHKLKNKKNDMEKYEKKSWIRSLQTGNRLMQKIMLENVTDSTELNGYECSIVNTIRNVLTDTIEIDSLSYDVHNTKKYFQAYYKSGILYQEYNLKQFNVFPLSTSTIPKDNRFDTLLLCKAILGLCGQITNGNVSVENYMEKIGSSLFNLKNKLFKPRNGMEFSGSVKKRKKPGDDDENEDDKKTVKTITKTKAKPKETISVKSMKPNETIEKTFVITISPTDKTTKLSSTTSSSSNTIKNLTTGNIMNKVSVKTVTVASTTVTVETTYYEATTTITIYADRKNFPTDAIFHGTRKVNVASIKFKDS</sequence>
<feature type="region of interest" description="Disordered" evidence="1">
    <location>
        <begin position="566"/>
        <end position="589"/>
    </location>
</feature>
<dbReference type="EMBL" id="JADGJW010000352">
    <property type="protein sequence ID" value="KAJ3219109.1"/>
    <property type="molecule type" value="Genomic_DNA"/>
</dbReference>
<evidence type="ECO:0000313" key="3">
    <source>
        <dbReference type="Proteomes" id="UP001211065"/>
    </source>
</evidence>
<dbReference type="AlphaFoldDB" id="A0AAD5U084"/>
<dbReference type="InterPro" id="IPR018810">
    <property type="entry name" value="UPF0662"/>
</dbReference>
<proteinExistence type="predicted"/>
<protein>
    <submittedName>
        <fullName evidence="2">Uncharacterized protein</fullName>
    </submittedName>
</protein>
<dbReference type="PANTHER" id="PTHR28086">
    <property type="entry name" value="UPF0662 PROTEIN YPL260W"/>
    <property type="match status" value="1"/>
</dbReference>
<accession>A0AAD5U084</accession>
<dbReference type="Proteomes" id="UP001211065">
    <property type="component" value="Unassembled WGS sequence"/>
</dbReference>
<dbReference type="GO" id="GO:0005634">
    <property type="term" value="C:nucleus"/>
    <property type="evidence" value="ECO:0007669"/>
    <property type="project" value="TreeGrafter"/>
</dbReference>